<dbReference type="Proteomes" id="UP000075683">
    <property type="component" value="Unassembled WGS sequence"/>
</dbReference>
<dbReference type="Pfam" id="PF04434">
    <property type="entry name" value="SWIM"/>
    <property type="match status" value="1"/>
</dbReference>
<dbReference type="PROSITE" id="PS50966">
    <property type="entry name" value="ZF_SWIM"/>
    <property type="match status" value="1"/>
</dbReference>
<dbReference type="RefSeq" id="WP_061568658.1">
    <property type="nucleotide sequence ID" value="NZ_LQYT01000037.1"/>
</dbReference>
<organism evidence="3 4">
    <name type="scientific">Caldibacillus debilis</name>
    <dbReference type="NCBI Taxonomy" id="301148"/>
    <lineage>
        <taxon>Bacteria</taxon>
        <taxon>Bacillati</taxon>
        <taxon>Bacillota</taxon>
        <taxon>Bacilli</taxon>
        <taxon>Bacillales</taxon>
        <taxon>Bacillaceae</taxon>
        <taxon>Caldibacillus</taxon>
    </lineage>
</organism>
<feature type="domain" description="SWIM-type" evidence="2">
    <location>
        <begin position="60"/>
        <end position="94"/>
    </location>
</feature>
<keyword evidence="1" id="KW-0479">Metal-binding</keyword>
<dbReference type="AlphaFoldDB" id="A0A150M5D2"/>
<dbReference type="GO" id="GO:0008270">
    <property type="term" value="F:zinc ion binding"/>
    <property type="evidence" value="ECO:0007669"/>
    <property type="project" value="UniProtKB-KW"/>
</dbReference>
<dbReference type="OrthoDB" id="7593573at2"/>
<reference evidence="3 4" key="1">
    <citation type="submission" date="2016-01" db="EMBL/GenBank/DDBJ databases">
        <title>Draft Genome Sequences of Seven Thermophilic Sporeformers Isolated from Foods.</title>
        <authorList>
            <person name="Berendsen E.M."/>
            <person name="Wells-Bennik M.H."/>
            <person name="Krawcyk A.O."/>
            <person name="De Jong A."/>
            <person name="Holsappel S."/>
            <person name="Eijlander R.T."/>
            <person name="Kuipers O.P."/>
        </authorList>
    </citation>
    <scope>NUCLEOTIDE SEQUENCE [LARGE SCALE GENOMIC DNA]</scope>
    <source>
        <strain evidence="3 4">B4135</strain>
    </source>
</reference>
<name>A0A150M5D2_9BACI</name>
<proteinExistence type="predicted"/>
<sequence length="541" mass="62977">MDDLEYLILRYGDHLSQNLHYRDGSDQHTVQRGLFLYRQNRVRSLRLSDDILYATVQDVVPAQVELDLYLEHGSCTCPEKRICKHQMAAFFAVYGRFFPVSEWLETWRDRSEQEQLSLGIFSSASPKKGPVAEPKGKGSRKEILESTAREAAKSFVKSVVSEKNDMSSLFFQIYADMAIQKIDDSLSSDWEMTPVEMVFACTVFLQGVFEELEKVPDLSSETAENFLDLFDVFVGNIENAIARMPRPLPFKAEPLLNRLASISGKFLEREEPFFTVRLYLYWKIWADLLKDISRRKKEFDRLSRLFKKGGENELLAQAFLCHFFLAGRMKETLTALNAFDSGYYFLHHIFLSYSLDNGDLRTAEKILASILHILPGVIENRSPDEIRRFHSWLEGKLFSYAEESGDYDLAEKLFSGLFPHSARSLIRLFLKTEQYGKLSDLLLAAGYGVDNIEGKLLKEISRKDPESLLAIYHWSILREIEAKNRNHYRKAVSHLKKLKAIYKKLKREEEWNRYFDRLLKQFRRLSAFREECKRGKLIHEA</sequence>
<accession>A0A150M5D2</accession>
<dbReference type="InterPro" id="IPR007527">
    <property type="entry name" value="Znf_SWIM"/>
</dbReference>
<evidence type="ECO:0000256" key="1">
    <source>
        <dbReference type="PROSITE-ProRule" id="PRU00325"/>
    </source>
</evidence>
<evidence type="ECO:0000259" key="2">
    <source>
        <dbReference type="PROSITE" id="PS50966"/>
    </source>
</evidence>
<evidence type="ECO:0000313" key="3">
    <source>
        <dbReference type="EMBL" id="KYD19810.1"/>
    </source>
</evidence>
<gene>
    <name evidence="3" type="ORF">B4135_0709</name>
</gene>
<dbReference type="EMBL" id="LQYT01000037">
    <property type="protein sequence ID" value="KYD19810.1"/>
    <property type="molecule type" value="Genomic_DNA"/>
</dbReference>
<keyword evidence="1" id="KW-0862">Zinc</keyword>
<dbReference type="STRING" id="301148.B4135_0709"/>
<evidence type="ECO:0000313" key="4">
    <source>
        <dbReference type="Proteomes" id="UP000075683"/>
    </source>
</evidence>
<comment type="caution">
    <text evidence="3">The sequence shown here is derived from an EMBL/GenBank/DDBJ whole genome shotgun (WGS) entry which is preliminary data.</text>
</comment>
<keyword evidence="1" id="KW-0863">Zinc-finger</keyword>
<protein>
    <recommendedName>
        <fullName evidence="2">SWIM-type domain-containing protein</fullName>
    </recommendedName>
</protein>